<dbReference type="InterPro" id="IPR033865">
    <property type="entry name" value="Ataxin-3"/>
</dbReference>
<evidence type="ECO:0000256" key="2">
    <source>
        <dbReference type="ARBA" id="ARBA00004123"/>
    </source>
</evidence>
<evidence type="ECO:0000256" key="8">
    <source>
        <dbReference type="ARBA" id="ARBA00023015"/>
    </source>
</evidence>
<evidence type="ECO:0000256" key="6">
    <source>
        <dbReference type="ARBA" id="ARBA00022801"/>
    </source>
</evidence>
<evidence type="ECO:0000256" key="10">
    <source>
        <dbReference type="ARBA" id="ARBA00023242"/>
    </source>
</evidence>
<dbReference type="EMBL" id="LXQA010246311">
    <property type="protein sequence ID" value="MCI37602.1"/>
    <property type="molecule type" value="Genomic_DNA"/>
</dbReference>
<comment type="catalytic activity">
    <reaction evidence="1">
        <text>Thiol-dependent hydrolysis of ester, thioester, amide, peptide and isopeptide bonds formed by the C-terminal Gly of ubiquitin (a 76-residue protein attached to proteins as an intracellular targeting signal).</text>
        <dbReference type="EC" id="3.4.19.12"/>
    </reaction>
</comment>
<evidence type="ECO:0000313" key="14">
    <source>
        <dbReference type="Proteomes" id="UP000265520"/>
    </source>
</evidence>
<keyword evidence="4" id="KW-0645">Protease</keyword>
<keyword evidence="14" id="KW-1185">Reference proteome</keyword>
<evidence type="ECO:0000313" key="13">
    <source>
        <dbReference type="EMBL" id="MCI37602.1"/>
    </source>
</evidence>
<evidence type="ECO:0000256" key="7">
    <source>
        <dbReference type="ARBA" id="ARBA00022807"/>
    </source>
</evidence>
<keyword evidence="6" id="KW-0378">Hydrolase</keyword>
<dbReference type="Proteomes" id="UP000265520">
    <property type="component" value="Unassembled WGS sequence"/>
</dbReference>
<accession>A0A392RN18</accession>
<evidence type="ECO:0000256" key="1">
    <source>
        <dbReference type="ARBA" id="ARBA00000707"/>
    </source>
</evidence>
<comment type="caution">
    <text evidence="13">The sequence shown here is derived from an EMBL/GenBank/DDBJ whole genome shotgun (WGS) entry which is preliminary data.</text>
</comment>
<name>A0A392RN18_9FABA</name>
<dbReference type="PROSITE" id="PS50957">
    <property type="entry name" value="JOSEPHIN"/>
    <property type="match status" value="1"/>
</dbReference>
<dbReference type="GO" id="GO:0006508">
    <property type="term" value="P:proteolysis"/>
    <property type="evidence" value="ECO:0007669"/>
    <property type="project" value="UniProtKB-KW"/>
</dbReference>
<dbReference type="Pfam" id="PF02099">
    <property type="entry name" value="Josephin"/>
    <property type="match status" value="1"/>
</dbReference>
<dbReference type="GO" id="GO:0004843">
    <property type="term" value="F:cysteine-type deubiquitinase activity"/>
    <property type="evidence" value="ECO:0007669"/>
    <property type="project" value="UniProtKB-EC"/>
</dbReference>
<evidence type="ECO:0000256" key="5">
    <source>
        <dbReference type="ARBA" id="ARBA00022786"/>
    </source>
</evidence>
<keyword evidence="8" id="KW-0805">Transcription regulation</keyword>
<sequence length="79" mass="8768">MEGANNGGMLYHERQESKLCALHCVNTLLQGPYFSEVELAAHASDLDHRERQMMMLPAQSAANGYFSHNVALDGNFSIQ</sequence>
<dbReference type="EC" id="3.4.19.12" evidence="3"/>
<dbReference type="GO" id="GO:0005634">
    <property type="term" value="C:nucleus"/>
    <property type="evidence" value="ECO:0007669"/>
    <property type="project" value="UniProtKB-SubCell"/>
</dbReference>
<evidence type="ECO:0000256" key="9">
    <source>
        <dbReference type="ARBA" id="ARBA00023163"/>
    </source>
</evidence>
<keyword evidence="7" id="KW-0788">Thiol protease</keyword>
<keyword evidence="10" id="KW-0539">Nucleus</keyword>
<evidence type="ECO:0000256" key="11">
    <source>
        <dbReference type="PROSITE-ProRule" id="PRU00331"/>
    </source>
</evidence>
<protein>
    <recommendedName>
        <fullName evidence="3">ubiquitinyl hydrolase 1</fullName>
        <ecNumber evidence="3">3.4.19.12</ecNumber>
    </recommendedName>
</protein>
<keyword evidence="9" id="KW-0804">Transcription</keyword>
<keyword evidence="5" id="KW-0833">Ubl conjugation pathway</keyword>
<comment type="subcellular location">
    <subcellularLocation>
        <location evidence="2">Nucleus</location>
    </subcellularLocation>
</comment>
<dbReference type="InterPro" id="IPR006155">
    <property type="entry name" value="Josephin"/>
</dbReference>
<comment type="caution">
    <text evidence="11">Lacks conserved residue(s) required for the propagation of feature annotation.</text>
</comment>
<feature type="non-terminal residue" evidence="13">
    <location>
        <position position="79"/>
    </location>
</feature>
<evidence type="ECO:0000256" key="4">
    <source>
        <dbReference type="ARBA" id="ARBA00022670"/>
    </source>
</evidence>
<dbReference type="Gene3D" id="1.10.287.10">
    <property type="entry name" value="S15/NS1, RNA-binding"/>
    <property type="match status" value="1"/>
</dbReference>
<proteinExistence type="predicted"/>
<dbReference type="GO" id="GO:0016579">
    <property type="term" value="P:protein deubiquitination"/>
    <property type="evidence" value="ECO:0007669"/>
    <property type="project" value="InterPro"/>
</dbReference>
<evidence type="ECO:0000259" key="12">
    <source>
        <dbReference type="PROSITE" id="PS50957"/>
    </source>
</evidence>
<organism evidence="13 14">
    <name type="scientific">Trifolium medium</name>
    <dbReference type="NCBI Taxonomy" id="97028"/>
    <lineage>
        <taxon>Eukaryota</taxon>
        <taxon>Viridiplantae</taxon>
        <taxon>Streptophyta</taxon>
        <taxon>Embryophyta</taxon>
        <taxon>Tracheophyta</taxon>
        <taxon>Spermatophyta</taxon>
        <taxon>Magnoliopsida</taxon>
        <taxon>eudicotyledons</taxon>
        <taxon>Gunneridae</taxon>
        <taxon>Pentapetalae</taxon>
        <taxon>rosids</taxon>
        <taxon>fabids</taxon>
        <taxon>Fabales</taxon>
        <taxon>Fabaceae</taxon>
        <taxon>Papilionoideae</taxon>
        <taxon>50 kb inversion clade</taxon>
        <taxon>NPAAA clade</taxon>
        <taxon>Hologalegina</taxon>
        <taxon>IRL clade</taxon>
        <taxon>Trifolieae</taxon>
        <taxon>Trifolium</taxon>
    </lineage>
</organism>
<dbReference type="PANTHER" id="PTHR14159">
    <property type="entry name" value="ATAXIN-3-RELATED"/>
    <property type="match status" value="1"/>
</dbReference>
<dbReference type="AlphaFoldDB" id="A0A392RN18"/>
<reference evidence="13 14" key="1">
    <citation type="journal article" date="2018" name="Front. Plant Sci.">
        <title>Red Clover (Trifolium pratense) and Zigzag Clover (T. medium) - A Picture of Genomic Similarities and Differences.</title>
        <authorList>
            <person name="Dluhosova J."/>
            <person name="Istvanek J."/>
            <person name="Nedelnik J."/>
            <person name="Repkova J."/>
        </authorList>
    </citation>
    <scope>NUCLEOTIDE SEQUENCE [LARGE SCALE GENOMIC DNA]</scope>
    <source>
        <strain evidence="14">cv. 10/8</strain>
        <tissue evidence="13">Leaf</tissue>
    </source>
</reference>
<feature type="domain" description="Josephin" evidence="12">
    <location>
        <begin position="7"/>
        <end position="79"/>
    </location>
</feature>
<evidence type="ECO:0000256" key="3">
    <source>
        <dbReference type="ARBA" id="ARBA00012759"/>
    </source>
</evidence>
<dbReference type="PANTHER" id="PTHR14159:SF0">
    <property type="entry name" value="ATAXIN-3-RELATED"/>
    <property type="match status" value="1"/>
</dbReference>